<dbReference type="PANTHER" id="PTHR42718">
    <property type="entry name" value="MAJOR FACILITATOR SUPERFAMILY MULTIDRUG TRANSPORTER MFSC"/>
    <property type="match status" value="1"/>
</dbReference>
<dbReference type="PRINTS" id="PR01036">
    <property type="entry name" value="TCRTETB"/>
</dbReference>
<evidence type="ECO:0000256" key="7">
    <source>
        <dbReference type="SAM" id="Phobius"/>
    </source>
</evidence>
<dbReference type="InterPro" id="IPR004638">
    <property type="entry name" value="EmrB-like"/>
</dbReference>
<keyword evidence="5 7" id="KW-1133">Transmembrane helix</keyword>
<feature type="transmembrane region" description="Helical" evidence="7">
    <location>
        <begin position="270"/>
        <end position="295"/>
    </location>
</feature>
<gene>
    <name evidence="9" type="ORF">GM612_03660</name>
</gene>
<feature type="transmembrane region" description="Helical" evidence="7">
    <location>
        <begin position="82"/>
        <end position="101"/>
    </location>
</feature>
<feature type="transmembrane region" description="Helical" evidence="7">
    <location>
        <begin position="336"/>
        <end position="354"/>
    </location>
</feature>
<feature type="transmembrane region" description="Helical" evidence="7">
    <location>
        <begin position="54"/>
        <end position="75"/>
    </location>
</feature>
<dbReference type="GO" id="GO:0005886">
    <property type="term" value="C:plasma membrane"/>
    <property type="evidence" value="ECO:0007669"/>
    <property type="project" value="UniProtKB-SubCell"/>
</dbReference>
<evidence type="ECO:0000256" key="4">
    <source>
        <dbReference type="ARBA" id="ARBA00022692"/>
    </source>
</evidence>
<dbReference type="Pfam" id="PF07690">
    <property type="entry name" value="MFS_1"/>
    <property type="match status" value="1"/>
</dbReference>
<dbReference type="SUPFAM" id="SSF103473">
    <property type="entry name" value="MFS general substrate transporter"/>
    <property type="match status" value="1"/>
</dbReference>
<dbReference type="InterPro" id="IPR020846">
    <property type="entry name" value="MFS_dom"/>
</dbReference>
<dbReference type="AlphaFoldDB" id="A0A7X3C2P2"/>
<keyword evidence="3" id="KW-1003">Cell membrane</keyword>
<evidence type="ECO:0000256" key="1">
    <source>
        <dbReference type="ARBA" id="ARBA00004651"/>
    </source>
</evidence>
<dbReference type="GO" id="GO:0022857">
    <property type="term" value="F:transmembrane transporter activity"/>
    <property type="evidence" value="ECO:0007669"/>
    <property type="project" value="InterPro"/>
</dbReference>
<feature type="transmembrane region" description="Helical" evidence="7">
    <location>
        <begin position="452"/>
        <end position="474"/>
    </location>
</feature>
<evidence type="ECO:0000313" key="9">
    <source>
        <dbReference type="EMBL" id="MTV81751.1"/>
    </source>
</evidence>
<feature type="transmembrane region" description="Helical" evidence="7">
    <location>
        <begin position="202"/>
        <end position="222"/>
    </location>
</feature>
<dbReference type="Gene3D" id="1.20.1250.20">
    <property type="entry name" value="MFS general substrate transporter like domains"/>
    <property type="match status" value="1"/>
</dbReference>
<feature type="transmembrane region" description="Helical" evidence="7">
    <location>
        <begin position="228"/>
        <end position="250"/>
    </location>
</feature>
<sequence length="492" mass="53071">MNKAVDMNGKHYSRTMMIIILLVGTFCTVLNQTILATAFPTIMNAFNISTATVQWLTTGFMLVNGIMIPVSAWLSTRFNTKWLYISAMAIFFIGTVVAYIAPNFSVLLTGRLIQGVGVGITQPLLQTIMLSIFPPERRGTAMGVAGIVIGLAPAIGPTLSGWVIDNFSWRDLFGMIIPIMALVLVASFIWMHPVLPTNKKGIDVLSVILSTIGFGSVLYGFSSVGNDGWGSATVIGFLIVGVIFVALFVWRQLKMKHPFLEMRVYRSIPFTISAILSSVSMMAMVGVEMVIPLYLQIVKGMSAFDSGLTLLFGALMMGVMSPITGRAVDRFGAKRLSIMGMLLLTLGSIPFIFITKDTPTAYIVVLYAVRMFGIAMAMMPSTTVGMNALPVNLIGHGTAVNNTQRQIASSVGTAVLISILTNVTNNNMPGKSLLKTNPLSYKDQAINATLSGYHAAFIIATIFCVLALITAFFMKNRGSASDYPVADGGEEK</sequence>
<evidence type="ECO:0000256" key="3">
    <source>
        <dbReference type="ARBA" id="ARBA00022475"/>
    </source>
</evidence>
<evidence type="ECO:0000256" key="5">
    <source>
        <dbReference type="ARBA" id="ARBA00022989"/>
    </source>
</evidence>
<feature type="transmembrane region" description="Helical" evidence="7">
    <location>
        <begin position="307"/>
        <end position="324"/>
    </location>
</feature>
<keyword evidence="2" id="KW-0813">Transport</keyword>
<reference evidence="9 10" key="1">
    <citation type="submission" date="2019-11" db="EMBL/GenBank/DDBJ databases">
        <title>Lactobacillus sp. nov. CRM56-3, isolated from fermented tea leaves.</title>
        <authorList>
            <person name="Phuengjayaem S."/>
            <person name="Tanasupawat S."/>
        </authorList>
    </citation>
    <scope>NUCLEOTIDE SEQUENCE [LARGE SCALE GENOMIC DNA]</scope>
    <source>
        <strain evidence="9 10">CRM56-3</strain>
    </source>
</reference>
<feature type="transmembrane region" description="Helical" evidence="7">
    <location>
        <begin position="172"/>
        <end position="190"/>
    </location>
</feature>
<evidence type="ECO:0000256" key="6">
    <source>
        <dbReference type="ARBA" id="ARBA00023136"/>
    </source>
</evidence>
<comment type="caution">
    <text evidence="9">The sequence shown here is derived from an EMBL/GenBank/DDBJ whole genome shotgun (WGS) entry which is preliminary data.</text>
</comment>
<comment type="subcellular location">
    <subcellularLocation>
        <location evidence="1">Cell membrane</location>
        <topology evidence="1">Multi-pass membrane protein</topology>
    </subcellularLocation>
</comment>
<dbReference type="Gene3D" id="1.20.1720.10">
    <property type="entry name" value="Multidrug resistance protein D"/>
    <property type="match status" value="1"/>
</dbReference>
<accession>A0A7X3C2P2</accession>
<feature type="domain" description="Major facilitator superfamily (MFS) profile" evidence="8">
    <location>
        <begin position="17"/>
        <end position="479"/>
    </location>
</feature>
<evidence type="ECO:0000313" key="10">
    <source>
        <dbReference type="Proteomes" id="UP000466388"/>
    </source>
</evidence>
<dbReference type="PROSITE" id="PS50850">
    <property type="entry name" value="MFS"/>
    <property type="match status" value="1"/>
</dbReference>
<dbReference type="PANTHER" id="PTHR42718:SF24">
    <property type="entry name" value="MAJOR FACILITATOR SUPERFAMILY (MFS) PROFILE DOMAIN-CONTAINING PROTEIN"/>
    <property type="match status" value="1"/>
</dbReference>
<keyword evidence="4 7" id="KW-0812">Transmembrane</keyword>
<dbReference type="Proteomes" id="UP000466388">
    <property type="component" value="Unassembled WGS sequence"/>
</dbReference>
<name>A0A7X3C2P2_9LACO</name>
<organism evidence="9 10">
    <name type="scientific">Secundilactobacillus folii</name>
    <dbReference type="NCBI Taxonomy" id="2678357"/>
    <lineage>
        <taxon>Bacteria</taxon>
        <taxon>Bacillati</taxon>
        <taxon>Bacillota</taxon>
        <taxon>Bacilli</taxon>
        <taxon>Lactobacillales</taxon>
        <taxon>Lactobacillaceae</taxon>
        <taxon>Secundilactobacillus</taxon>
    </lineage>
</organism>
<dbReference type="InterPro" id="IPR011701">
    <property type="entry name" value="MFS"/>
</dbReference>
<keyword evidence="10" id="KW-1185">Reference proteome</keyword>
<dbReference type="InterPro" id="IPR036259">
    <property type="entry name" value="MFS_trans_sf"/>
</dbReference>
<dbReference type="EMBL" id="WNJO01000003">
    <property type="protein sequence ID" value="MTV81751.1"/>
    <property type="molecule type" value="Genomic_DNA"/>
</dbReference>
<evidence type="ECO:0000259" key="8">
    <source>
        <dbReference type="PROSITE" id="PS50850"/>
    </source>
</evidence>
<keyword evidence="6 7" id="KW-0472">Membrane</keyword>
<dbReference type="NCBIfam" id="TIGR00711">
    <property type="entry name" value="efflux_EmrB"/>
    <property type="match status" value="1"/>
</dbReference>
<dbReference type="CDD" id="cd17503">
    <property type="entry name" value="MFS_LmrB_MDR_like"/>
    <property type="match status" value="1"/>
</dbReference>
<feature type="transmembrane region" description="Helical" evidence="7">
    <location>
        <begin position="113"/>
        <end position="133"/>
    </location>
</feature>
<proteinExistence type="predicted"/>
<protein>
    <submittedName>
        <fullName evidence="9">DHA2 family efflux MFS transporter permease subunit</fullName>
    </submittedName>
</protein>
<feature type="transmembrane region" description="Helical" evidence="7">
    <location>
        <begin position="140"/>
        <end position="160"/>
    </location>
</feature>
<evidence type="ECO:0000256" key="2">
    <source>
        <dbReference type="ARBA" id="ARBA00022448"/>
    </source>
</evidence>